<feature type="signal peptide" evidence="3">
    <location>
        <begin position="1"/>
        <end position="20"/>
    </location>
</feature>
<feature type="chain" id="PRO_5002627217" evidence="3">
    <location>
        <begin position="21"/>
        <end position="508"/>
    </location>
</feature>
<keyword evidence="2" id="KW-0812">Transmembrane</keyword>
<feature type="compositionally biased region" description="Basic and acidic residues" evidence="1">
    <location>
        <begin position="325"/>
        <end position="349"/>
    </location>
</feature>
<protein>
    <submittedName>
        <fullName evidence="5">Vitelline envelope zona pellucida domain 9</fullName>
    </submittedName>
</protein>
<feature type="domain" description="Vitelline envelope sperm lysin receptor C-terminal" evidence="4">
    <location>
        <begin position="42"/>
        <end position="272"/>
    </location>
</feature>
<evidence type="ECO:0000259" key="4">
    <source>
        <dbReference type="Pfam" id="PF25272"/>
    </source>
</evidence>
<dbReference type="InterPro" id="IPR057371">
    <property type="entry name" value="VERL_C"/>
</dbReference>
<evidence type="ECO:0000256" key="3">
    <source>
        <dbReference type="SAM" id="SignalP"/>
    </source>
</evidence>
<dbReference type="Pfam" id="PF25272">
    <property type="entry name" value="VERL_C"/>
    <property type="match status" value="1"/>
</dbReference>
<keyword evidence="3" id="KW-0732">Signal</keyword>
<name>A0MCQ6_HALCO</name>
<feature type="region of interest" description="Disordered" evidence="1">
    <location>
        <begin position="311"/>
        <end position="424"/>
    </location>
</feature>
<evidence type="ECO:0000256" key="1">
    <source>
        <dbReference type="SAM" id="MobiDB-lite"/>
    </source>
</evidence>
<sequence>MAVWVAGLLLAIAVPVYVAGLPTDFIVDVSAHCGDGKSNGIIEVVSDLSVRVTAKCKNGLQLFNNTDAAHSIMPVSFKDDGSARCVMERREGATVYTARVYVAWGQKGSPIITNAEQYAVSCSFGDYGVRSTAVKDALHGLIAPSELQFHKGPLLSSSIHLGLVDVKGFALDSNIPAQRKIQIKATTDGKDGEVGLRASSCDVVGINSKERYAVLRAGCGDGIIFQKDQGFTTVGKNSFSPYFTSFHLGDDKDIKFDCNFTTCNTSCDGSSCRNERRRRDARRAREYDGSMKVQSNIYSLVDREMGTIRHPAGVLGIPPKINPVNEKDDLPRPVAEDTERLRPLAKEVELPPPLAEGGDLHTPLANGDGLPPQSDEKAERPRPLSRIDEQPRPLSRIDEQPRPLSRIDEQPRPLSRIDEQPRPLSRIDEQPRLLSRIDEQPRPLAIMDDEHLPFAKQNNEDITLGLSEWPILPWPAIVSLTFLCLMSLGLSLYSFVLSNRRQSVSVPA</sequence>
<evidence type="ECO:0000256" key="2">
    <source>
        <dbReference type="SAM" id="Phobius"/>
    </source>
</evidence>
<organism evidence="5">
    <name type="scientific">Haliotis corrugata</name>
    <name type="common">Pink abalone</name>
    <dbReference type="NCBI Taxonomy" id="6453"/>
    <lineage>
        <taxon>Eukaryota</taxon>
        <taxon>Metazoa</taxon>
        <taxon>Spiralia</taxon>
        <taxon>Lophotrochozoa</taxon>
        <taxon>Mollusca</taxon>
        <taxon>Gastropoda</taxon>
        <taxon>Vetigastropoda</taxon>
        <taxon>Lepetellida</taxon>
        <taxon>Haliotoidea</taxon>
        <taxon>Haliotidae</taxon>
        <taxon>Haliotis</taxon>
    </lineage>
</organism>
<keyword evidence="2" id="KW-1133">Transmembrane helix</keyword>
<dbReference type="EMBL" id="DQ453742">
    <property type="protein sequence ID" value="ABE72947.1"/>
    <property type="molecule type" value="mRNA"/>
</dbReference>
<evidence type="ECO:0000313" key="5">
    <source>
        <dbReference type="EMBL" id="ABE72947.1"/>
    </source>
</evidence>
<accession>A0MCQ6</accession>
<dbReference type="AlphaFoldDB" id="A0MCQ6"/>
<reference evidence="5" key="1">
    <citation type="journal article" date="2006" name="Proc. Natl. Acad. Sci. U.S.A.">
        <title>Rapidly evolving zona pellucida domain proteins are a major component of the vitelline envelope of abalone eggs.</title>
        <authorList>
            <person name="Aagaard J.E."/>
            <person name="Yi X."/>
            <person name="MacCoss M.J."/>
            <person name="Swanson W.J."/>
        </authorList>
    </citation>
    <scope>NUCLEOTIDE SEQUENCE</scope>
</reference>
<gene>
    <name evidence="5" type="primary">VEZP9</name>
</gene>
<proteinExistence type="evidence at transcript level"/>
<keyword evidence="2" id="KW-0472">Membrane</keyword>
<feature type="transmembrane region" description="Helical" evidence="2">
    <location>
        <begin position="472"/>
        <end position="496"/>
    </location>
</feature>
<feature type="compositionally biased region" description="Basic and acidic residues" evidence="1">
    <location>
        <begin position="374"/>
        <end position="424"/>
    </location>
</feature>